<proteinExistence type="predicted"/>
<evidence type="ECO:0000313" key="2">
    <source>
        <dbReference type="EMBL" id="GFT85319.1"/>
    </source>
</evidence>
<sequence>MPRTPTRPLRVEVESSKGKSEREKSRAWAELETGNRGVPLRKNVDILRESGARAKKEPTGFCLSLLNSPLERWEAVLTYFRHKSSLRTINNRWFDKKRDRDSALK</sequence>
<name>A0A8X6U660_NEPPI</name>
<feature type="region of interest" description="Disordered" evidence="1">
    <location>
        <begin position="1"/>
        <end position="29"/>
    </location>
</feature>
<feature type="compositionally biased region" description="Basic and acidic residues" evidence="1">
    <location>
        <begin position="9"/>
        <end position="29"/>
    </location>
</feature>
<organism evidence="2 3">
    <name type="scientific">Nephila pilipes</name>
    <name type="common">Giant wood spider</name>
    <name type="synonym">Nephila maculata</name>
    <dbReference type="NCBI Taxonomy" id="299642"/>
    <lineage>
        <taxon>Eukaryota</taxon>
        <taxon>Metazoa</taxon>
        <taxon>Ecdysozoa</taxon>
        <taxon>Arthropoda</taxon>
        <taxon>Chelicerata</taxon>
        <taxon>Arachnida</taxon>
        <taxon>Araneae</taxon>
        <taxon>Araneomorphae</taxon>
        <taxon>Entelegynae</taxon>
        <taxon>Araneoidea</taxon>
        <taxon>Nephilidae</taxon>
        <taxon>Nephila</taxon>
    </lineage>
</organism>
<dbReference type="Proteomes" id="UP000887013">
    <property type="component" value="Unassembled WGS sequence"/>
</dbReference>
<evidence type="ECO:0000256" key="1">
    <source>
        <dbReference type="SAM" id="MobiDB-lite"/>
    </source>
</evidence>
<dbReference type="AlphaFoldDB" id="A0A8X6U660"/>
<comment type="caution">
    <text evidence="2">The sequence shown here is derived from an EMBL/GenBank/DDBJ whole genome shotgun (WGS) entry which is preliminary data.</text>
</comment>
<reference evidence="2" key="1">
    <citation type="submission" date="2020-08" db="EMBL/GenBank/DDBJ databases">
        <title>Multicomponent nature underlies the extraordinary mechanical properties of spider dragline silk.</title>
        <authorList>
            <person name="Kono N."/>
            <person name="Nakamura H."/>
            <person name="Mori M."/>
            <person name="Yoshida Y."/>
            <person name="Ohtoshi R."/>
            <person name="Malay A.D."/>
            <person name="Moran D.A.P."/>
            <person name="Tomita M."/>
            <person name="Numata K."/>
            <person name="Arakawa K."/>
        </authorList>
    </citation>
    <scope>NUCLEOTIDE SEQUENCE</scope>
</reference>
<keyword evidence="3" id="KW-1185">Reference proteome</keyword>
<dbReference type="EMBL" id="BMAW01023919">
    <property type="protein sequence ID" value="GFT85319.1"/>
    <property type="molecule type" value="Genomic_DNA"/>
</dbReference>
<evidence type="ECO:0000313" key="3">
    <source>
        <dbReference type="Proteomes" id="UP000887013"/>
    </source>
</evidence>
<accession>A0A8X6U660</accession>
<gene>
    <name evidence="2" type="ORF">NPIL_477331</name>
</gene>
<protein>
    <submittedName>
        <fullName evidence="2">Uncharacterized protein</fullName>
    </submittedName>
</protein>